<dbReference type="GO" id="GO:0016020">
    <property type="term" value="C:membrane"/>
    <property type="evidence" value="ECO:0007669"/>
    <property type="project" value="UniProtKB-SubCell"/>
</dbReference>
<evidence type="ECO:0000256" key="3">
    <source>
        <dbReference type="ARBA" id="ARBA00022448"/>
    </source>
</evidence>
<dbReference type="OMA" id="NFMVSHI"/>
<protein>
    <recommendedName>
        <fullName evidence="10">MATE efflux family protein</fullName>
    </recommendedName>
</protein>
<evidence type="ECO:0000313" key="9">
    <source>
        <dbReference type="Proteomes" id="UP000032141"/>
    </source>
</evidence>
<reference evidence="8 9" key="1">
    <citation type="journal article" date="2014" name="Genome Biol.">
        <title>Transcriptome and methylome profiling reveals relics of genome dominance in the mesopolyploid Brassica oleracea.</title>
        <authorList>
            <person name="Parkin I.A."/>
            <person name="Koh C."/>
            <person name="Tang H."/>
            <person name="Robinson S.J."/>
            <person name="Kagale S."/>
            <person name="Clarke W.E."/>
            <person name="Town C.D."/>
            <person name="Nixon J."/>
            <person name="Krishnakumar V."/>
            <person name="Bidwell S.L."/>
            <person name="Denoeud F."/>
            <person name="Belcram H."/>
            <person name="Links M.G."/>
            <person name="Just J."/>
            <person name="Clarke C."/>
            <person name="Bender T."/>
            <person name="Huebert T."/>
            <person name="Mason A.S."/>
            <person name="Pires J.C."/>
            <person name="Barker G."/>
            <person name="Moore J."/>
            <person name="Walley P.G."/>
            <person name="Manoli S."/>
            <person name="Batley J."/>
            <person name="Edwards D."/>
            <person name="Nelson M.N."/>
            <person name="Wang X."/>
            <person name="Paterson A.H."/>
            <person name="King G."/>
            <person name="Bancroft I."/>
            <person name="Chalhoub B."/>
            <person name="Sharpe A.G."/>
        </authorList>
    </citation>
    <scope>NUCLEOTIDE SEQUENCE</scope>
    <source>
        <strain evidence="8 9">cv. TO1000</strain>
    </source>
</reference>
<feature type="transmembrane region" description="Helical" evidence="7">
    <location>
        <begin position="397"/>
        <end position="416"/>
    </location>
</feature>
<accession>A0A0D3DK19</accession>
<comment type="subcellular location">
    <subcellularLocation>
        <location evidence="1">Membrane</location>
        <topology evidence="1">Multi-pass membrane protein</topology>
    </subcellularLocation>
</comment>
<feature type="transmembrane region" description="Helical" evidence="7">
    <location>
        <begin position="228"/>
        <end position="250"/>
    </location>
</feature>
<reference evidence="8" key="2">
    <citation type="submission" date="2015-03" db="UniProtKB">
        <authorList>
            <consortium name="EnsemblPlants"/>
        </authorList>
    </citation>
    <scope>IDENTIFICATION</scope>
</reference>
<dbReference type="eggNOG" id="KOG1347">
    <property type="taxonomic scope" value="Eukaryota"/>
</dbReference>
<name>A0A0D3DK19_BRAOL</name>
<dbReference type="PANTHER" id="PTHR11206">
    <property type="entry name" value="MULTIDRUG RESISTANCE PROTEIN"/>
    <property type="match status" value="1"/>
</dbReference>
<keyword evidence="5 7" id="KW-1133">Transmembrane helix</keyword>
<evidence type="ECO:0000256" key="2">
    <source>
        <dbReference type="ARBA" id="ARBA00010199"/>
    </source>
</evidence>
<evidence type="ECO:0000256" key="1">
    <source>
        <dbReference type="ARBA" id="ARBA00004141"/>
    </source>
</evidence>
<dbReference type="AlphaFoldDB" id="A0A0D3DK19"/>
<dbReference type="Pfam" id="PF01554">
    <property type="entry name" value="MatE"/>
    <property type="match status" value="3"/>
</dbReference>
<dbReference type="HOGENOM" id="CLU_012893_1_4_1"/>
<comment type="similarity">
    <text evidence="2">Belongs to the multi antimicrobial extrusion (MATE) (TC 2.A.66.1) family.</text>
</comment>
<proteinExistence type="inferred from homology"/>
<dbReference type="EnsemblPlants" id="Bo8g019140.1">
    <property type="protein sequence ID" value="Bo8g019140.1"/>
    <property type="gene ID" value="Bo8g019140"/>
</dbReference>
<feature type="transmembrane region" description="Helical" evidence="7">
    <location>
        <begin position="72"/>
        <end position="93"/>
    </location>
</feature>
<dbReference type="STRING" id="109376.A0A0D3DK19"/>
<evidence type="ECO:0000313" key="8">
    <source>
        <dbReference type="EnsemblPlants" id="Bo8g019140.1"/>
    </source>
</evidence>
<feature type="transmembrane region" description="Helical" evidence="7">
    <location>
        <begin position="47"/>
        <end position="66"/>
    </location>
</feature>
<dbReference type="GO" id="GO:0042910">
    <property type="term" value="F:xenobiotic transmembrane transporter activity"/>
    <property type="evidence" value="ECO:0007669"/>
    <property type="project" value="InterPro"/>
</dbReference>
<keyword evidence="3" id="KW-0813">Transport</keyword>
<feature type="transmembrane region" description="Helical" evidence="7">
    <location>
        <begin position="270"/>
        <end position="291"/>
    </location>
</feature>
<dbReference type="GO" id="GO:0015297">
    <property type="term" value="F:antiporter activity"/>
    <property type="evidence" value="ECO:0007669"/>
    <property type="project" value="InterPro"/>
</dbReference>
<evidence type="ECO:0008006" key="10">
    <source>
        <dbReference type="Google" id="ProtNLM"/>
    </source>
</evidence>
<sequence>MADPVISSSPLLDDNVNDRGSISSSWVQKLIDVEESKAQIVYSLPMIFTNLFFYCIPLTSVMFASHLGQLELAAATLANSWTTVTGFAFMVPFRSSPQAPYLTFGEGSNPRPLGPTDSPRATRPQALGYLQSSCIVSLVFTIFISILWFFTESVFGLIRQDPNISKQAALYMKYHAPGLLAYGFLQNILRFCQTQSIITPLVVFSFVPLVINIGISYVLVYLTSLRFIGAPIATSISLWIAFLSLGTYVICSDKFKDTWTGFSLESIRYVVTNLTLSLPSAAMVCLEYWAFEILVVLAGLMPNPEITTSLVAICVNTEAISYMLTYGLSAAASTRVSNELGAGNVKGHDGWVGLFSNSPLIKDEFASLRFFLAASITLDSIQGVLSGVARGCGWQRVVTVINLGTFYFIGMPIAAFCGFS</sequence>
<dbReference type="GO" id="GO:1990961">
    <property type="term" value="P:xenobiotic detoxification by transmembrane export across the plasma membrane"/>
    <property type="evidence" value="ECO:0007669"/>
    <property type="project" value="InterPro"/>
</dbReference>
<dbReference type="Gramene" id="Bo8g019140.1">
    <property type="protein sequence ID" value="Bo8g019140.1"/>
    <property type="gene ID" value="Bo8g019140"/>
</dbReference>
<evidence type="ECO:0000256" key="7">
    <source>
        <dbReference type="SAM" id="Phobius"/>
    </source>
</evidence>
<keyword evidence="9" id="KW-1185">Reference proteome</keyword>
<organism evidence="8 9">
    <name type="scientific">Brassica oleracea var. oleracea</name>
    <dbReference type="NCBI Taxonomy" id="109376"/>
    <lineage>
        <taxon>Eukaryota</taxon>
        <taxon>Viridiplantae</taxon>
        <taxon>Streptophyta</taxon>
        <taxon>Embryophyta</taxon>
        <taxon>Tracheophyta</taxon>
        <taxon>Spermatophyta</taxon>
        <taxon>Magnoliopsida</taxon>
        <taxon>eudicotyledons</taxon>
        <taxon>Gunneridae</taxon>
        <taxon>Pentapetalae</taxon>
        <taxon>rosids</taxon>
        <taxon>malvids</taxon>
        <taxon>Brassicales</taxon>
        <taxon>Brassicaceae</taxon>
        <taxon>Brassiceae</taxon>
        <taxon>Brassica</taxon>
    </lineage>
</organism>
<dbReference type="InterPro" id="IPR045069">
    <property type="entry name" value="MATE_euk"/>
</dbReference>
<feature type="transmembrane region" description="Helical" evidence="7">
    <location>
        <begin position="127"/>
        <end position="150"/>
    </location>
</feature>
<dbReference type="Proteomes" id="UP000032141">
    <property type="component" value="Chromosome C8"/>
</dbReference>
<dbReference type="InterPro" id="IPR002528">
    <property type="entry name" value="MATE_fam"/>
</dbReference>
<keyword evidence="6 7" id="KW-0472">Membrane</keyword>
<evidence type="ECO:0000256" key="5">
    <source>
        <dbReference type="ARBA" id="ARBA00022989"/>
    </source>
</evidence>
<feature type="transmembrane region" description="Helical" evidence="7">
    <location>
        <begin position="201"/>
        <end position="222"/>
    </location>
</feature>
<evidence type="ECO:0000256" key="4">
    <source>
        <dbReference type="ARBA" id="ARBA00022692"/>
    </source>
</evidence>
<keyword evidence="4 7" id="KW-0812">Transmembrane</keyword>
<evidence type="ECO:0000256" key="6">
    <source>
        <dbReference type="ARBA" id="ARBA00023136"/>
    </source>
</evidence>
<dbReference type="CDD" id="cd13132">
    <property type="entry name" value="MATE_eukaryotic"/>
    <property type="match status" value="1"/>
</dbReference>